<dbReference type="Proteomes" id="UP000316759">
    <property type="component" value="Unassembled WGS sequence"/>
</dbReference>
<dbReference type="InterPro" id="IPR044059">
    <property type="entry name" value="Csn1/TTC4_wheel"/>
</dbReference>
<accession>A0A504YGA8</accession>
<dbReference type="EMBL" id="SUNJ01010530">
    <property type="protein sequence ID" value="TPP59581.1"/>
    <property type="molecule type" value="Genomic_DNA"/>
</dbReference>
<comment type="caution">
    <text evidence="6">The sequence shown here is derived from an EMBL/GenBank/DDBJ whole genome shotgun (WGS) entry which is preliminary data.</text>
</comment>
<protein>
    <submittedName>
        <fullName evidence="6">Tetratricopeptide repeat protein 4</fullName>
    </submittedName>
</protein>
<sequence length="347" mass="39951">MDSKKMEDEFDVEKILETHPAFANTFNTSVDDPGFAGLQALKYESEDPNENALSYKDEGNYYYLRKEFKTAIDSYTGGLRAKPTNKDLLAILHTNRAICHSYLQNFGSCVRDCKAAIAFNPKHMKAYVKGSQAALAISKIDECLEFCERGLAHFPNAEQLVQLQLEALKMQVKKDRTTNARRATDQRNLQELALYYKLAHEHGVHINFKLPPLNIPEAAGAQFYRDNSNLLHWSVLFMYPEFGQTDFLRDVVETSKVSDCLQIVFNPNEPSPTWDFNRVYSCADDSLEVYFEDSLNEQRLVNFPTHTSLKSLTRRKDFCVRRDLLIVIHVVSKRSSKFYERWKAGLM</sequence>
<reference evidence="6 7" key="1">
    <citation type="submission" date="2019-04" db="EMBL/GenBank/DDBJ databases">
        <title>Annotation for the trematode Fasciola gigantica.</title>
        <authorList>
            <person name="Choi Y.-J."/>
        </authorList>
    </citation>
    <scope>NUCLEOTIDE SEQUENCE [LARGE SCALE GENOMIC DNA]</scope>
    <source>
        <strain evidence="6">Uganda_cow_1</strain>
    </source>
</reference>
<dbReference type="GO" id="GO:0005829">
    <property type="term" value="C:cytosol"/>
    <property type="evidence" value="ECO:0007669"/>
    <property type="project" value="TreeGrafter"/>
</dbReference>
<evidence type="ECO:0000256" key="3">
    <source>
        <dbReference type="ARBA" id="ARBA00023602"/>
    </source>
</evidence>
<dbReference type="PANTHER" id="PTHR46035:SF1">
    <property type="entry name" value="TETRATRICOPEPTIDE REPEAT PROTEIN 4"/>
    <property type="match status" value="1"/>
</dbReference>
<keyword evidence="7" id="KW-1185">Reference proteome</keyword>
<evidence type="ECO:0000256" key="2">
    <source>
        <dbReference type="ARBA" id="ARBA00022803"/>
    </source>
</evidence>
<proteinExistence type="inferred from homology"/>
<evidence type="ECO:0000256" key="4">
    <source>
        <dbReference type="PROSITE-ProRule" id="PRU00339"/>
    </source>
</evidence>
<feature type="repeat" description="TPR" evidence="4">
    <location>
        <begin position="52"/>
        <end position="85"/>
    </location>
</feature>
<organism evidence="6 7">
    <name type="scientific">Fasciola gigantica</name>
    <name type="common">Giant liver fluke</name>
    <dbReference type="NCBI Taxonomy" id="46835"/>
    <lineage>
        <taxon>Eukaryota</taxon>
        <taxon>Metazoa</taxon>
        <taxon>Spiralia</taxon>
        <taxon>Lophotrochozoa</taxon>
        <taxon>Platyhelminthes</taxon>
        <taxon>Trematoda</taxon>
        <taxon>Digenea</taxon>
        <taxon>Plagiorchiida</taxon>
        <taxon>Echinostomata</taxon>
        <taxon>Echinostomatoidea</taxon>
        <taxon>Fasciolidae</taxon>
        <taxon>Fasciola</taxon>
    </lineage>
</organism>
<dbReference type="Gene3D" id="1.25.40.10">
    <property type="entry name" value="Tetratricopeptide repeat domain"/>
    <property type="match status" value="1"/>
</dbReference>
<dbReference type="OrthoDB" id="420195at2759"/>
<dbReference type="GO" id="GO:0051879">
    <property type="term" value="F:Hsp90 protein binding"/>
    <property type="evidence" value="ECO:0007669"/>
    <property type="project" value="InterPro"/>
</dbReference>
<keyword evidence="1" id="KW-0677">Repeat</keyword>
<evidence type="ECO:0000313" key="6">
    <source>
        <dbReference type="EMBL" id="TPP59581.1"/>
    </source>
</evidence>
<feature type="domain" description="Cns1/TTC4 wheel" evidence="5">
    <location>
        <begin position="226"/>
        <end position="339"/>
    </location>
</feature>
<gene>
    <name evidence="6" type="ORF">FGIG_07740</name>
</gene>
<evidence type="ECO:0000256" key="1">
    <source>
        <dbReference type="ARBA" id="ARBA00022737"/>
    </source>
</evidence>
<dbReference type="GO" id="GO:0030544">
    <property type="term" value="F:Hsp70 protein binding"/>
    <property type="evidence" value="ECO:0007669"/>
    <property type="project" value="TreeGrafter"/>
</dbReference>
<dbReference type="SUPFAM" id="SSF48452">
    <property type="entry name" value="TPR-like"/>
    <property type="match status" value="1"/>
</dbReference>
<dbReference type="PROSITE" id="PS50005">
    <property type="entry name" value="TPR"/>
    <property type="match status" value="1"/>
</dbReference>
<dbReference type="GO" id="GO:0006457">
    <property type="term" value="P:protein folding"/>
    <property type="evidence" value="ECO:0007669"/>
    <property type="project" value="TreeGrafter"/>
</dbReference>
<dbReference type="GO" id="GO:0005634">
    <property type="term" value="C:nucleus"/>
    <property type="evidence" value="ECO:0007669"/>
    <property type="project" value="TreeGrafter"/>
</dbReference>
<keyword evidence="2 4" id="KW-0802">TPR repeat</keyword>
<dbReference type="STRING" id="46835.A0A504YGA8"/>
<comment type="similarity">
    <text evidence="3">Belongs to the TTC4 family.</text>
</comment>
<dbReference type="CDD" id="cd21377">
    <property type="entry name" value="CTWD_Cns1-like"/>
    <property type="match status" value="1"/>
</dbReference>
<dbReference type="InterPro" id="IPR019734">
    <property type="entry name" value="TPR_rpt"/>
</dbReference>
<dbReference type="Pfam" id="PF18972">
    <property type="entry name" value="Wheel"/>
    <property type="match status" value="1"/>
</dbReference>
<evidence type="ECO:0000259" key="5">
    <source>
        <dbReference type="Pfam" id="PF18972"/>
    </source>
</evidence>
<dbReference type="InterPro" id="IPR011990">
    <property type="entry name" value="TPR-like_helical_dom_sf"/>
</dbReference>
<name>A0A504YGA8_FASGI</name>
<dbReference type="AlphaFoldDB" id="A0A504YGA8"/>
<evidence type="ECO:0000313" key="7">
    <source>
        <dbReference type="Proteomes" id="UP000316759"/>
    </source>
</evidence>
<dbReference type="PANTHER" id="PTHR46035">
    <property type="entry name" value="TETRATRICOPEPTIDE REPEAT PROTEIN 4"/>
    <property type="match status" value="1"/>
</dbReference>
<dbReference type="SMART" id="SM00028">
    <property type="entry name" value="TPR"/>
    <property type="match status" value="3"/>
</dbReference>